<protein>
    <submittedName>
        <fullName evidence="2">Uncharacterized protein</fullName>
    </submittedName>
</protein>
<keyword evidence="1" id="KW-1133">Transmembrane helix</keyword>
<dbReference type="PATRIC" id="fig|45634.12.peg.1602"/>
<proteinExistence type="predicted"/>
<feature type="transmembrane region" description="Helical" evidence="1">
    <location>
        <begin position="87"/>
        <end position="112"/>
    </location>
</feature>
<accession>A0A139MZB2</accession>
<feature type="transmembrane region" description="Helical" evidence="1">
    <location>
        <begin position="164"/>
        <end position="188"/>
    </location>
</feature>
<dbReference type="Proteomes" id="UP000070377">
    <property type="component" value="Unassembled WGS sequence"/>
</dbReference>
<feature type="transmembrane region" description="Helical" evidence="1">
    <location>
        <begin position="194"/>
        <end position="215"/>
    </location>
</feature>
<comment type="caution">
    <text evidence="2">The sequence shown here is derived from an EMBL/GenBank/DDBJ whole genome shotgun (WGS) entry which is preliminary data.</text>
</comment>
<feature type="transmembrane region" description="Helical" evidence="1">
    <location>
        <begin position="132"/>
        <end position="157"/>
    </location>
</feature>
<gene>
    <name evidence="2" type="ORF">SCRDD08_01527</name>
</gene>
<keyword evidence="1" id="KW-0812">Transmembrane</keyword>
<dbReference type="EMBL" id="LQRD01000060">
    <property type="protein sequence ID" value="KXT69099.1"/>
    <property type="molecule type" value="Genomic_DNA"/>
</dbReference>
<sequence length="250" mass="27818">MLQRAYLYEAKNLLLVLAKGIAGVIAATLLLLTILLLSGNTTVNANFNFPILAGIFILVLGIYYTPHFFRMFNQLGLTRKNQYLAEIISSALVALISSLSIILVGFLFNSFAQFFHLNLSGFSFQNWTLLSSFYWLTLLTGILLGIKFIGNCIGMFFDKFAGKIALIWLIALIWFLPGILTILLTILITGLSAILPQAIVQVCVQFIRDFVIAFLSGQMSFNVLAVLGSLLLLLMWVQWGLFKHHQSSIG</sequence>
<name>A0A139MZB2_STRCR</name>
<dbReference type="STRING" id="45634.SCRDD08_01527"/>
<evidence type="ECO:0000256" key="1">
    <source>
        <dbReference type="SAM" id="Phobius"/>
    </source>
</evidence>
<feature type="transmembrane region" description="Helical" evidence="1">
    <location>
        <begin position="222"/>
        <end position="242"/>
    </location>
</feature>
<reference evidence="2 3" key="1">
    <citation type="submission" date="2016-01" db="EMBL/GenBank/DDBJ databases">
        <title>Highly variable Streptococcus oralis are common among viridans streptococci isolated from primates.</title>
        <authorList>
            <person name="Denapaite D."/>
            <person name="Rieger M."/>
            <person name="Koendgen S."/>
            <person name="Brueckner R."/>
            <person name="Ochigava I."/>
            <person name="Kappeler P."/>
            <person name="Maetz-Rensing K."/>
            <person name="Leendertz F."/>
            <person name="Hakenbeck R."/>
        </authorList>
    </citation>
    <scope>NUCLEOTIDE SEQUENCE [LARGE SCALE GENOMIC DNA]</scope>
    <source>
        <strain evidence="2 3">DD08</strain>
    </source>
</reference>
<evidence type="ECO:0000313" key="2">
    <source>
        <dbReference type="EMBL" id="KXT69099.1"/>
    </source>
</evidence>
<dbReference type="AlphaFoldDB" id="A0A139MZB2"/>
<evidence type="ECO:0000313" key="3">
    <source>
        <dbReference type="Proteomes" id="UP000070377"/>
    </source>
</evidence>
<organism evidence="2 3">
    <name type="scientific">Streptococcus cristatus</name>
    <dbReference type="NCBI Taxonomy" id="45634"/>
    <lineage>
        <taxon>Bacteria</taxon>
        <taxon>Bacillati</taxon>
        <taxon>Bacillota</taxon>
        <taxon>Bacilli</taxon>
        <taxon>Lactobacillales</taxon>
        <taxon>Streptococcaceae</taxon>
        <taxon>Streptococcus</taxon>
    </lineage>
</organism>
<keyword evidence="1" id="KW-0472">Membrane</keyword>
<feature type="transmembrane region" description="Helical" evidence="1">
    <location>
        <begin position="49"/>
        <end position="66"/>
    </location>
</feature>
<feature type="transmembrane region" description="Helical" evidence="1">
    <location>
        <begin position="12"/>
        <end position="37"/>
    </location>
</feature>
<dbReference type="RefSeq" id="WP_061423090.1">
    <property type="nucleotide sequence ID" value="NZ_KQ969062.1"/>
</dbReference>